<comment type="caution">
    <text evidence="4">The sequence shown here is derived from an EMBL/GenBank/DDBJ whole genome shotgun (WGS) entry which is preliminary data.</text>
</comment>
<keyword evidence="1" id="KW-0547">Nucleotide-binding</keyword>
<dbReference type="RefSeq" id="WP_011018417.1">
    <property type="nucleotide sequence ID" value="NZ_DUJS01000004.1"/>
</dbReference>
<evidence type="ECO:0000313" key="4">
    <source>
        <dbReference type="EMBL" id="HII70816.1"/>
    </source>
</evidence>
<dbReference type="EMBL" id="DUJS01000004">
    <property type="protein sequence ID" value="HII70816.1"/>
    <property type="molecule type" value="Genomic_DNA"/>
</dbReference>
<dbReference type="OMA" id="YPEETRW"/>
<dbReference type="InterPro" id="IPR006073">
    <property type="entry name" value="GTP-bd"/>
</dbReference>
<sequence>MPPKWYRHVMRVLSESHVVLEVRDVRYPEETRWEKLPRLEDVFDFTRVVVLNKADLVPRAETERVKEEVELEEDVPAVYVSARERMGFRHLRRTIYEVAPEDVETVRVGVVGFQNVGKSTIINALTRRSAAETSRRAGYTRGKQWVRGGRKLLVIDSPGVIPTDEAAAEAVALDPDVLEDPVEPALGVIERVVREYPGALSDKFGIDESMDPERILRDISERLGKDLRTTAKLLLREWVDGSLVEIYRTTRADLAETSELEVGGTAQRLVEETLREIEEVVPEGIPPSAATVRGILTRLAHGENVDGVGFGTIRLGEYGVGVSVGDRYYDRMVRRLRRELGGEVISEERFRVGANGRKAVALVTKGR</sequence>
<gene>
    <name evidence="4" type="primary">rsgA</name>
    <name evidence="4" type="ORF">HA336_06255</name>
</gene>
<dbReference type="AlphaFoldDB" id="A0A832TBY6"/>
<accession>A0A832TBY6</accession>
<name>A0A832TBY6_9EURY</name>
<protein>
    <submittedName>
        <fullName evidence="4">GTPase RsgA</fullName>
    </submittedName>
</protein>
<dbReference type="InterPro" id="IPR050755">
    <property type="entry name" value="TRAFAC_YlqF/YawG_RiboMat"/>
</dbReference>
<dbReference type="Pfam" id="PF01926">
    <property type="entry name" value="MMR_HSR1"/>
    <property type="match status" value="1"/>
</dbReference>
<feature type="domain" description="G" evidence="3">
    <location>
        <begin position="107"/>
        <end position="167"/>
    </location>
</feature>
<organism evidence="4 5">
    <name type="scientific">Methanopyrus kandleri</name>
    <dbReference type="NCBI Taxonomy" id="2320"/>
    <lineage>
        <taxon>Archaea</taxon>
        <taxon>Methanobacteriati</taxon>
        <taxon>Methanobacteriota</taxon>
        <taxon>Methanomada group</taxon>
        <taxon>Methanopyri</taxon>
        <taxon>Methanopyrales</taxon>
        <taxon>Methanopyraceae</taxon>
        <taxon>Methanopyrus</taxon>
    </lineage>
</organism>
<dbReference type="SUPFAM" id="SSF52540">
    <property type="entry name" value="P-loop containing nucleoside triphosphate hydrolases"/>
    <property type="match status" value="1"/>
</dbReference>
<dbReference type="GeneID" id="1477348"/>
<evidence type="ECO:0000259" key="3">
    <source>
        <dbReference type="Pfam" id="PF01926"/>
    </source>
</evidence>
<reference evidence="4" key="1">
    <citation type="journal article" date="2020" name="bioRxiv">
        <title>A rank-normalized archaeal taxonomy based on genome phylogeny resolves widespread incomplete and uneven classifications.</title>
        <authorList>
            <person name="Rinke C."/>
            <person name="Chuvochina M."/>
            <person name="Mussig A.J."/>
            <person name="Chaumeil P.-A."/>
            <person name="Waite D.W."/>
            <person name="Whitman W.B."/>
            <person name="Parks D.H."/>
            <person name="Hugenholtz P."/>
        </authorList>
    </citation>
    <scope>NUCLEOTIDE SEQUENCE</scope>
    <source>
        <strain evidence="4">UBA8853</strain>
    </source>
</reference>
<dbReference type="PANTHER" id="PTHR11089:SF30">
    <property type="entry name" value="GUANINE NUCLEOTIDE-BINDING PROTEIN-LIKE 3 HOMOLOG"/>
    <property type="match status" value="1"/>
</dbReference>
<dbReference type="PANTHER" id="PTHR11089">
    <property type="entry name" value="GTP-BINDING PROTEIN-RELATED"/>
    <property type="match status" value="1"/>
</dbReference>
<evidence type="ECO:0000256" key="2">
    <source>
        <dbReference type="ARBA" id="ARBA00023134"/>
    </source>
</evidence>
<dbReference type="Gene3D" id="3.40.50.300">
    <property type="entry name" value="P-loop containing nucleotide triphosphate hydrolases"/>
    <property type="match status" value="1"/>
</dbReference>
<keyword evidence="2" id="KW-0342">GTP-binding</keyword>
<dbReference type="PRINTS" id="PR00326">
    <property type="entry name" value="GTP1OBG"/>
</dbReference>
<proteinExistence type="predicted"/>
<dbReference type="Proteomes" id="UP000619545">
    <property type="component" value="Unassembled WGS sequence"/>
</dbReference>
<dbReference type="GO" id="GO:0005525">
    <property type="term" value="F:GTP binding"/>
    <property type="evidence" value="ECO:0007669"/>
    <property type="project" value="UniProtKB-KW"/>
</dbReference>
<dbReference type="CDD" id="cd01859">
    <property type="entry name" value="MJ1464"/>
    <property type="match status" value="1"/>
</dbReference>
<evidence type="ECO:0000256" key="1">
    <source>
        <dbReference type="ARBA" id="ARBA00022741"/>
    </source>
</evidence>
<evidence type="ECO:0000313" key="5">
    <source>
        <dbReference type="Proteomes" id="UP000619545"/>
    </source>
</evidence>
<dbReference type="InterPro" id="IPR027417">
    <property type="entry name" value="P-loop_NTPase"/>
</dbReference>